<dbReference type="InterPro" id="IPR036465">
    <property type="entry name" value="vWFA_dom_sf"/>
</dbReference>
<dbReference type="PANTHER" id="PTHR37947">
    <property type="entry name" value="BLL2462 PROTEIN"/>
    <property type="match status" value="1"/>
</dbReference>
<dbReference type="InterPro" id="IPR029062">
    <property type="entry name" value="Class_I_gatase-like"/>
</dbReference>
<proteinExistence type="predicted"/>
<accession>A0ABT5KZM3</accession>
<sequence length="762" mass="83319">MKSDAVHQVVIVDKSPSMGDSPTQDVAEQARQFLHGIDDSNADVIVLGRNATPFDNRITVVMPSYSLTRAVMMALASVPYGKSGIITLFSDGYAIDDHWEPVMAALQARDVALNWVKTIPVAPRPTIQNMPYAPFFPGQSPEVSINVIARASEAASLTVRLTSEKSGEVLTTQLGNASDNNLYSPVIKLPATDTPFSTWVVELTNSNKQIVDSRSLMLTAQSPIPVLIGTDNDADGEHLQSLLGKAFRVSVAPFPWTDTMDFSRFEAVVLNNASRSALPAPVQRSLVEAINKGTGLLYTGSEQAFSTNGLAGSPLADLLPVTIDNTETKREPGISLAIIIDSSGSMQGQPLALAKQVARLAVRKLKPQDQAGIVEFYGTRQWAVPVQPVQDIESLERAIGKLQAQGSSELFPAIEEAYFGLKNSHNKYRHILLITDAAVEEQNYQKLLQYIASDQINVSTVLVGENASGEEKMANLANWGKGRFYAVNNEFSMVELNFRRTDKIPASAYKEGQFTVRDTTTARPFPALLQGYTAAPLKPTAIAQWTIDNSEDVLLASWQPGAGKVSALMTELFGKGTVSWANNAEYGQKMGDVVASLAALAQKSVLTTTRTSDHIDVHFSTIDSHSPYLQWKRPHENNWQQGSLRLRAPGLYTGKIPLPRDEAAQINVTTSDQDYFSALPSHSDLRPEFQHDAVFTQRLAQVVNGSGGQRLRPESDLKPSASAAKAYPEALALMPFTLALALMLYLSETIYRRWPSRRKTRF</sequence>
<dbReference type="SUPFAM" id="SSF52317">
    <property type="entry name" value="Class I glutamine amidotransferase-like"/>
    <property type="match status" value="1"/>
</dbReference>
<dbReference type="PANTHER" id="PTHR37947:SF2">
    <property type="entry name" value="VON WILLEBRAND FACTOR TYPE A"/>
    <property type="match status" value="1"/>
</dbReference>
<feature type="transmembrane region" description="Helical" evidence="1">
    <location>
        <begin position="730"/>
        <end position="751"/>
    </location>
</feature>
<dbReference type="Pfam" id="PF00092">
    <property type="entry name" value="VWA"/>
    <property type="match status" value="1"/>
</dbReference>
<keyword evidence="4" id="KW-1185">Reference proteome</keyword>
<protein>
    <submittedName>
        <fullName evidence="3">VWA domain-containing protein</fullName>
    </submittedName>
</protein>
<dbReference type="Gene3D" id="3.40.50.410">
    <property type="entry name" value="von Willebrand factor, type A domain"/>
    <property type="match status" value="1"/>
</dbReference>
<evidence type="ECO:0000313" key="4">
    <source>
        <dbReference type="Proteomes" id="UP001218788"/>
    </source>
</evidence>
<keyword evidence="1" id="KW-0812">Transmembrane</keyword>
<dbReference type="EMBL" id="JAQQXP010000001">
    <property type="protein sequence ID" value="MDC8830224.1"/>
    <property type="molecule type" value="Genomic_DNA"/>
</dbReference>
<dbReference type="RefSeq" id="WP_273638982.1">
    <property type="nucleotide sequence ID" value="NZ_JAQQXP010000001.1"/>
</dbReference>
<keyword evidence="1" id="KW-1133">Transmembrane helix</keyword>
<feature type="domain" description="VWFA" evidence="2">
    <location>
        <begin position="335"/>
        <end position="504"/>
    </location>
</feature>
<dbReference type="SMART" id="SM00327">
    <property type="entry name" value="VWA"/>
    <property type="match status" value="1"/>
</dbReference>
<keyword evidence="1" id="KW-0472">Membrane</keyword>
<dbReference type="Proteomes" id="UP001218788">
    <property type="component" value="Unassembled WGS sequence"/>
</dbReference>
<reference evidence="3 4" key="1">
    <citation type="submission" date="2022-10" db="EMBL/GenBank/DDBJ databases">
        <title>Alteromonas sp. chi3 Genome sequencing.</title>
        <authorList>
            <person name="Park S."/>
        </authorList>
    </citation>
    <scope>NUCLEOTIDE SEQUENCE [LARGE SCALE GENOMIC DNA]</scope>
    <source>
        <strain evidence="4">chi3</strain>
    </source>
</reference>
<evidence type="ECO:0000256" key="1">
    <source>
        <dbReference type="SAM" id="Phobius"/>
    </source>
</evidence>
<dbReference type="CDD" id="cd00198">
    <property type="entry name" value="vWFA"/>
    <property type="match status" value="1"/>
</dbReference>
<name>A0ABT5KZM3_9ALTE</name>
<evidence type="ECO:0000259" key="2">
    <source>
        <dbReference type="PROSITE" id="PS50234"/>
    </source>
</evidence>
<gene>
    <name evidence="3" type="ORF">OIK42_05550</name>
</gene>
<dbReference type="PROSITE" id="PS50234">
    <property type="entry name" value="VWFA"/>
    <property type="match status" value="1"/>
</dbReference>
<evidence type="ECO:0000313" key="3">
    <source>
        <dbReference type="EMBL" id="MDC8830224.1"/>
    </source>
</evidence>
<dbReference type="InterPro" id="IPR002035">
    <property type="entry name" value="VWF_A"/>
</dbReference>
<dbReference type="SUPFAM" id="SSF53300">
    <property type="entry name" value="vWA-like"/>
    <property type="match status" value="1"/>
</dbReference>
<organism evidence="3 4">
    <name type="scientific">Alteromonas gilva</name>
    <dbReference type="NCBI Taxonomy" id="2987522"/>
    <lineage>
        <taxon>Bacteria</taxon>
        <taxon>Pseudomonadati</taxon>
        <taxon>Pseudomonadota</taxon>
        <taxon>Gammaproteobacteria</taxon>
        <taxon>Alteromonadales</taxon>
        <taxon>Alteromonadaceae</taxon>
        <taxon>Alteromonas/Salinimonas group</taxon>
        <taxon>Alteromonas</taxon>
    </lineage>
</organism>
<comment type="caution">
    <text evidence="3">The sequence shown here is derived from an EMBL/GenBank/DDBJ whole genome shotgun (WGS) entry which is preliminary data.</text>
</comment>